<accession>A0ABN8F083</accession>
<keyword evidence="2" id="KW-1185">Reference proteome</keyword>
<reference evidence="1" key="1">
    <citation type="submission" date="2021-12" db="EMBL/GenBank/DDBJ databases">
        <authorList>
            <person name="Rodrigo-Torres L."/>
            <person name="Arahal R. D."/>
            <person name="Lucena T."/>
        </authorList>
    </citation>
    <scope>NUCLEOTIDE SEQUENCE</scope>
    <source>
        <strain evidence="1">CECT 8858</strain>
    </source>
</reference>
<evidence type="ECO:0000313" key="2">
    <source>
        <dbReference type="Proteomes" id="UP000837932"/>
    </source>
</evidence>
<dbReference type="RefSeq" id="WP_238808492.1">
    <property type="nucleotide sequence ID" value="NZ_CAKLPY010000005.1"/>
</dbReference>
<name>A0ABN8F083_9BACT</name>
<comment type="caution">
    <text evidence="1">The sequence shown here is derived from an EMBL/GenBank/DDBJ whole genome shotgun (WGS) entry which is preliminary data.</text>
</comment>
<protein>
    <submittedName>
        <fullName evidence="1">Uncharacterized protein</fullName>
    </submittedName>
</protein>
<organism evidence="1 2">
    <name type="scientific">Emticicia aquatica</name>
    <dbReference type="NCBI Taxonomy" id="1681835"/>
    <lineage>
        <taxon>Bacteria</taxon>
        <taxon>Pseudomonadati</taxon>
        <taxon>Bacteroidota</taxon>
        <taxon>Cytophagia</taxon>
        <taxon>Cytophagales</taxon>
        <taxon>Leadbetterellaceae</taxon>
        <taxon>Emticicia</taxon>
    </lineage>
</organism>
<sequence>MLQTILRFWTNLLFTQQRRPGQSHLSLRNPQNKFVKYVSFEFINGLFYLIDFFISELEKKGIYPENRLLRITELNLRELKGLKECILQQSTQSVISNEDKKCLLKLSPRQRRDIYCIFIDYEIVLLNLSQMSSPQDWFLLKKQYLLINNFRKEMNEMIEVKVE</sequence>
<gene>
    <name evidence="1" type="ORF">EMA8858_03815</name>
</gene>
<evidence type="ECO:0000313" key="1">
    <source>
        <dbReference type="EMBL" id="CAH0997681.1"/>
    </source>
</evidence>
<proteinExistence type="predicted"/>
<dbReference type="EMBL" id="CAKLPY010000005">
    <property type="protein sequence ID" value="CAH0997681.1"/>
    <property type="molecule type" value="Genomic_DNA"/>
</dbReference>
<dbReference type="Proteomes" id="UP000837932">
    <property type="component" value="Unassembled WGS sequence"/>
</dbReference>